<comment type="caution">
    <text evidence="3">The sequence shown here is derived from an EMBL/GenBank/DDBJ whole genome shotgun (WGS) entry which is preliminary data.</text>
</comment>
<accession>A0A2S6CF57</accession>
<name>A0A2S6CF57_9PEZI</name>
<dbReference type="InterPro" id="IPR001623">
    <property type="entry name" value="DnaJ_domain"/>
</dbReference>
<sequence length="332" mass="38407">MSNINVSAGGAIPEMSPNDTDSTMHLRAMLQVDGFDDPRSILGLYYQATVTEKDIIVAFRKLALVLHPDKCQDAGQSELHVRLFQKLETAKETLLNSDELLELAPEPLAIHEGPETLRIRIFDAREKLKDARAEAVIYNRLSPKLQRGWIRAKLVREFKAAGAHAHELRKEGKQSDAHTILTAAKEKLEGFNRVDENGERVFDDPTARDHNWNKDLVKGRTSTATGVSFELKKRQEQLFVAREFDEMYKIAPRHLDQTEEEMWERWLDQDFEGWTRKVTDGNGQSWFLNKADLEAEMLEIAQRVADIRWIESSDGWERWLYLEDDEDDDEEW</sequence>
<dbReference type="Gene3D" id="1.10.287.110">
    <property type="entry name" value="DnaJ domain"/>
    <property type="match status" value="1"/>
</dbReference>
<dbReference type="OrthoDB" id="10250354at2759"/>
<evidence type="ECO:0000313" key="3">
    <source>
        <dbReference type="EMBL" id="PPJ58344.1"/>
    </source>
</evidence>
<dbReference type="CDD" id="cd06257">
    <property type="entry name" value="DnaJ"/>
    <property type="match status" value="1"/>
</dbReference>
<dbReference type="Pfam" id="PF00226">
    <property type="entry name" value="DnaJ"/>
    <property type="match status" value="1"/>
</dbReference>
<dbReference type="SUPFAM" id="SSF46565">
    <property type="entry name" value="Chaperone J-domain"/>
    <property type="match status" value="1"/>
</dbReference>
<dbReference type="InterPro" id="IPR036869">
    <property type="entry name" value="J_dom_sf"/>
</dbReference>
<evidence type="ECO:0000313" key="4">
    <source>
        <dbReference type="Proteomes" id="UP000237631"/>
    </source>
</evidence>
<keyword evidence="4" id="KW-1185">Reference proteome</keyword>
<dbReference type="AlphaFoldDB" id="A0A2S6CF57"/>
<dbReference type="STRING" id="357750.A0A2S6CF57"/>
<evidence type="ECO:0000256" key="1">
    <source>
        <dbReference type="SAM" id="MobiDB-lite"/>
    </source>
</evidence>
<feature type="domain" description="J" evidence="2">
    <location>
        <begin position="37"/>
        <end position="99"/>
    </location>
</feature>
<proteinExistence type="predicted"/>
<feature type="region of interest" description="Disordered" evidence="1">
    <location>
        <begin position="1"/>
        <end position="20"/>
    </location>
</feature>
<dbReference type="PROSITE" id="PS50076">
    <property type="entry name" value="DNAJ_2"/>
    <property type="match status" value="1"/>
</dbReference>
<dbReference type="SMART" id="SM00271">
    <property type="entry name" value="DnaJ"/>
    <property type="match status" value="1"/>
</dbReference>
<dbReference type="EMBL" id="PNEN01000465">
    <property type="protein sequence ID" value="PPJ58344.1"/>
    <property type="molecule type" value="Genomic_DNA"/>
</dbReference>
<dbReference type="Proteomes" id="UP000237631">
    <property type="component" value="Unassembled WGS sequence"/>
</dbReference>
<organism evidence="3 4">
    <name type="scientific">Cercospora berteroae</name>
    <dbReference type="NCBI Taxonomy" id="357750"/>
    <lineage>
        <taxon>Eukaryota</taxon>
        <taxon>Fungi</taxon>
        <taxon>Dikarya</taxon>
        <taxon>Ascomycota</taxon>
        <taxon>Pezizomycotina</taxon>
        <taxon>Dothideomycetes</taxon>
        <taxon>Dothideomycetidae</taxon>
        <taxon>Mycosphaerellales</taxon>
        <taxon>Mycosphaerellaceae</taxon>
        <taxon>Cercospora</taxon>
    </lineage>
</organism>
<gene>
    <name evidence="3" type="ORF">CBER1_04518</name>
</gene>
<evidence type="ECO:0000259" key="2">
    <source>
        <dbReference type="PROSITE" id="PS50076"/>
    </source>
</evidence>
<protein>
    <recommendedName>
        <fullName evidence="2">J domain-containing protein</fullName>
    </recommendedName>
</protein>
<reference evidence="4" key="1">
    <citation type="journal article" date="2017" name="bioRxiv">
        <title>Conservation of a gene cluster reveals novel cercosporin biosynthetic mechanisms and extends production to the genus Colletotrichum.</title>
        <authorList>
            <person name="de Jonge R."/>
            <person name="Ebert M.K."/>
            <person name="Huitt-Roehl C.R."/>
            <person name="Pal P."/>
            <person name="Suttle J.C."/>
            <person name="Spanner R.E."/>
            <person name="Neubauer J.D."/>
            <person name="Jurick W.M.II."/>
            <person name="Stott K.A."/>
            <person name="Secor G.A."/>
            <person name="Thomma B.P.H.J."/>
            <person name="Van de Peer Y."/>
            <person name="Townsend C.A."/>
            <person name="Bolton M.D."/>
        </authorList>
    </citation>
    <scope>NUCLEOTIDE SEQUENCE [LARGE SCALE GENOMIC DNA]</scope>
    <source>
        <strain evidence="4">CBS538.71</strain>
    </source>
</reference>